<name>W7YGD3_9BACL</name>
<keyword evidence="2" id="KW-1185">Reference proteome</keyword>
<dbReference type="AlphaFoldDB" id="W7YGD3"/>
<comment type="caution">
    <text evidence="1">The sequence shown here is derived from an EMBL/GenBank/DDBJ whole genome shotgun (WGS) entry which is preliminary data.</text>
</comment>
<dbReference type="Gene3D" id="1.25.10.10">
    <property type="entry name" value="Leucine-rich Repeat Variant"/>
    <property type="match status" value="1"/>
</dbReference>
<evidence type="ECO:0008006" key="3">
    <source>
        <dbReference type="Google" id="ProtNLM"/>
    </source>
</evidence>
<dbReference type="STRING" id="1236976.JCM16418_556"/>
<dbReference type="InterPro" id="IPR016024">
    <property type="entry name" value="ARM-type_fold"/>
</dbReference>
<reference evidence="1 2" key="1">
    <citation type="journal article" date="2014" name="Genome Announc.">
        <title>Draft Genome Sequence of Paenibacillus pini JCM 16418T, Isolated from the Rhizosphere of Pine Tree.</title>
        <authorList>
            <person name="Yuki M."/>
            <person name="Oshima K."/>
            <person name="Suda W."/>
            <person name="Oshida Y."/>
            <person name="Kitamura K."/>
            <person name="Iida Y."/>
            <person name="Hattori M."/>
            <person name="Ohkuma M."/>
        </authorList>
    </citation>
    <scope>NUCLEOTIDE SEQUENCE [LARGE SCALE GENOMIC DNA]</scope>
    <source>
        <strain evidence="1 2">JCM 16418</strain>
    </source>
</reference>
<dbReference type="InterPro" id="IPR011989">
    <property type="entry name" value="ARM-like"/>
</dbReference>
<dbReference type="SUPFAM" id="SSF48371">
    <property type="entry name" value="ARM repeat"/>
    <property type="match status" value="1"/>
</dbReference>
<dbReference type="eggNOG" id="ENOG503385G">
    <property type="taxonomic scope" value="Bacteria"/>
</dbReference>
<organism evidence="1 2">
    <name type="scientific">Paenibacillus pini JCM 16418</name>
    <dbReference type="NCBI Taxonomy" id="1236976"/>
    <lineage>
        <taxon>Bacteria</taxon>
        <taxon>Bacillati</taxon>
        <taxon>Bacillota</taxon>
        <taxon>Bacilli</taxon>
        <taxon>Bacillales</taxon>
        <taxon>Paenibacillaceae</taxon>
        <taxon>Paenibacillus</taxon>
    </lineage>
</organism>
<evidence type="ECO:0000313" key="1">
    <source>
        <dbReference type="EMBL" id="GAF06588.1"/>
    </source>
</evidence>
<dbReference type="EMBL" id="BAVZ01000001">
    <property type="protein sequence ID" value="GAF06588.1"/>
    <property type="molecule type" value="Genomic_DNA"/>
</dbReference>
<sequence>MLLKKLEESILNNKMDEVTNLLDEIVTQHDTICNGYLIEQLRTTENHLLRNQIALTLSDLKCQEVVDVIIELIQDPRTDGNRGTLIYALEPLNYLDHIDVLLNLCLTGNFEVKLQSLQLIKQVKGNIPKKIRKKYKERLKEEKEQLIDRKKFLKELKKQINN</sequence>
<protein>
    <recommendedName>
        <fullName evidence="3">HEAT repeat domain-containing protein</fullName>
    </recommendedName>
</protein>
<gene>
    <name evidence="1" type="ORF">JCM16418_556</name>
</gene>
<dbReference type="Proteomes" id="UP000019364">
    <property type="component" value="Unassembled WGS sequence"/>
</dbReference>
<proteinExistence type="predicted"/>
<evidence type="ECO:0000313" key="2">
    <source>
        <dbReference type="Proteomes" id="UP000019364"/>
    </source>
</evidence>
<accession>W7YGD3</accession>